<name>A0A926E886_9FIRM</name>
<gene>
    <name evidence="1" type="ORF">H8692_05290</name>
</gene>
<accession>A0A926E886</accession>
<proteinExistence type="predicted"/>
<dbReference type="Proteomes" id="UP000610862">
    <property type="component" value="Unassembled WGS sequence"/>
</dbReference>
<dbReference type="EMBL" id="JACRTA010000002">
    <property type="protein sequence ID" value="MBC8568180.1"/>
    <property type="molecule type" value="Genomic_DNA"/>
</dbReference>
<dbReference type="RefSeq" id="WP_187525151.1">
    <property type="nucleotide sequence ID" value="NZ_JACRTA010000002.1"/>
</dbReference>
<evidence type="ECO:0000313" key="1">
    <source>
        <dbReference type="EMBL" id="MBC8568180.1"/>
    </source>
</evidence>
<protein>
    <submittedName>
        <fullName evidence="1">Uncharacterized protein</fullName>
    </submittedName>
</protein>
<sequence>MNINERKEIMTQQSTISRMYLANIIEENEQGFHRESLWFGSMPQNLGLMIIDAMKDWYEPNKNDLNASIIKYHEMLEDKDNLTFDMMEGEGFDADGMKISVELSNDLNDMFGFIVCEICNIFAKNGETPETFKSLAEFKEHFIKEYDIDKEFQEVLEGINEASVSKALYLIDMKYDYTGRHFRSSKNVS</sequence>
<keyword evidence="2" id="KW-1185">Reference proteome</keyword>
<comment type="caution">
    <text evidence="1">The sequence shown here is derived from an EMBL/GenBank/DDBJ whole genome shotgun (WGS) entry which is preliminary data.</text>
</comment>
<organism evidence="1 2">
    <name type="scientific">Lentihominibacter hominis</name>
    <dbReference type="NCBI Taxonomy" id="2763645"/>
    <lineage>
        <taxon>Bacteria</taxon>
        <taxon>Bacillati</taxon>
        <taxon>Bacillota</taxon>
        <taxon>Clostridia</taxon>
        <taxon>Peptostreptococcales</taxon>
        <taxon>Anaerovoracaceae</taxon>
        <taxon>Lentihominibacter</taxon>
    </lineage>
</organism>
<reference evidence="1" key="1">
    <citation type="submission" date="2020-08" db="EMBL/GenBank/DDBJ databases">
        <title>Genome public.</title>
        <authorList>
            <person name="Liu C."/>
            <person name="Sun Q."/>
        </authorList>
    </citation>
    <scope>NUCLEOTIDE SEQUENCE</scope>
    <source>
        <strain evidence="1">NSJ-24</strain>
    </source>
</reference>
<dbReference type="AlphaFoldDB" id="A0A926E886"/>
<evidence type="ECO:0000313" key="2">
    <source>
        <dbReference type="Proteomes" id="UP000610862"/>
    </source>
</evidence>